<protein>
    <recommendedName>
        <fullName evidence="4">Secreted protein</fullName>
    </recommendedName>
</protein>
<evidence type="ECO:0000313" key="2">
    <source>
        <dbReference type="EMBL" id="GAA2211953.1"/>
    </source>
</evidence>
<feature type="signal peptide" evidence="1">
    <location>
        <begin position="1"/>
        <end position="19"/>
    </location>
</feature>
<keyword evidence="3" id="KW-1185">Reference proteome</keyword>
<proteinExistence type="predicted"/>
<dbReference type="Proteomes" id="UP001499843">
    <property type="component" value="Unassembled WGS sequence"/>
</dbReference>
<feature type="chain" id="PRO_5046176199" description="Secreted protein" evidence="1">
    <location>
        <begin position="20"/>
        <end position="67"/>
    </location>
</feature>
<name>A0ABN3CR81_9ACTN</name>
<gene>
    <name evidence="2" type="ORF">GCM10009850_074140</name>
</gene>
<dbReference type="EMBL" id="BAAAQX010000023">
    <property type="protein sequence ID" value="GAA2211953.1"/>
    <property type="molecule type" value="Genomic_DNA"/>
</dbReference>
<evidence type="ECO:0000256" key="1">
    <source>
        <dbReference type="SAM" id="SignalP"/>
    </source>
</evidence>
<sequence>MASISASLLANLRWTVALATPAASAICSIVATGLALSTSSAAAMIARMLRSASARSLPMGRNVTAWK</sequence>
<evidence type="ECO:0000313" key="3">
    <source>
        <dbReference type="Proteomes" id="UP001499843"/>
    </source>
</evidence>
<accession>A0ABN3CR81</accession>
<comment type="caution">
    <text evidence="2">The sequence shown here is derived from an EMBL/GenBank/DDBJ whole genome shotgun (WGS) entry which is preliminary data.</text>
</comment>
<keyword evidence="1" id="KW-0732">Signal</keyword>
<organism evidence="2 3">
    <name type="scientific">Nonomuraea monospora</name>
    <dbReference type="NCBI Taxonomy" id="568818"/>
    <lineage>
        <taxon>Bacteria</taxon>
        <taxon>Bacillati</taxon>
        <taxon>Actinomycetota</taxon>
        <taxon>Actinomycetes</taxon>
        <taxon>Streptosporangiales</taxon>
        <taxon>Streptosporangiaceae</taxon>
        <taxon>Nonomuraea</taxon>
    </lineage>
</organism>
<evidence type="ECO:0008006" key="4">
    <source>
        <dbReference type="Google" id="ProtNLM"/>
    </source>
</evidence>
<reference evidence="2 3" key="1">
    <citation type="journal article" date="2019" name="Int. J. Syst. Evol. Microbiol.">
        <title>The Global Catalogue of Microorganisms (GCM) 10K type strain sequencing project: providing services to taxonomists for standard genome sequencing and annotation.</title>
        <authorList>
            <consortium name="The Broad Institute Genomics Platform"/>
            <consortium name="The Broad Institute Genome Sequencing Center for Infectious Disease"/>
            <person name="Wu L."/>
            <person name="Ma J."/>
        </authorList>
    </citation>
    <scope>NUCLEOTIDE SEQUENCE [LARGE SCALE GENOMIC DNA]</scope>
    <source>
        <strain evidence="2 3">JCM 16114</strain>
    </source>
</reference>